<accession>A0ACC2C9F4</accession>
<name>A0ACC2C9F4_DIPCM</name>
<protein>
    <submittedName>
        <fullName evidence="1">Uncharacterized protein</fullName>
    </submittedName>
</protein>
<sequence length="316" mass="34884">MCLCVFDRMFLGPPAWAQDFLISSSTSPASGPQAPVAELVVSLTNQRQYREVVLALRTGLRDARAEFSFLRVQGLKKLASLLASAAKSEKIAQFFRVSQGQQDLQVVPTLFHHTLSPPKTTPIVPPDPISCTEPPKVLMPPTIGEIVLALRVLEGCCLLDASSRTLASQHMGVKEILELLWVGGVSERLACLDALLPLLLDSSTNQKELDRLHGIQKIVDLAQNKHVDKRLRYGLKCVEFLLLFVGQLLPSNIFSHGDGRKQSVSMEHIQLDLAENFGEECAFAWDALVSMLPSSDIEAQLHSNAQRLLDMIDRKV</sequence>
<organism evidence="1 2">
    <name type="scientific">Diphasiastrum complanatum</name>
    <name type="common">Issler's clubmoss</name>
    <name type="synonym">Lycopodium complanatum</name>
    <dbReference type="NCBI Taxonomy" id="34168"/>
    <lineage>
        <taxon>Eukaryota</taxon>
        <taxon>Viridiplantae</taxon>
        <taxon>Streptophyta</taxon>
        <taxon>Embryophyta</taxon>
        <taxon>Tracheophyta</taxon>
        <taxon>Lycopodiopsida</taxon>
        <taxon>Lycopodiales</taxon>
        <taxon>Lycopodiaceae</taxon>
        <taxon>Lycopodioideae</taxon>
        <taxon>Diphasiastrum</taxon>
    </lineage>
</organism>
<evidence type="ECO:0000313" key="1">
    <source>
        <dbReference type="EMBL" id="KAJ7538651.1"/>
    </source>
</evidence>
<keyword evidence="2" id="KW-1185">Reference proteome</keyword>
<proteinExistence type="predicted"/>
<reference evidence="2" key="1">
    <citation type="journal article" date="2024" name="Proc. Natl. Acad. Sci. U.S.A.">
        <title>Extraordinary preservation of gene collinearity over three hundred million years revealed in homosporous lycophytes.</title>
        <authorList>
            <person name="Li C."/>
            <person name="Wickell D."/>
            <person name="Kuo L.Y."/>
            <person name="Chen X."/>
            <person name="Nie B."/>
            <person name="Liao X."/>
            <person name="Peng D."/>
            <person name="Ji J."/>
            <person name="Jenkins J."/>
            <person name="Williams M."/>
            <person name="Shu S."/>
            <person name="Plott C."/>
            <person name="Barry K."/>
            <person name="Rajasekar S."/>
            <person name="Grimwood J."/>
            <person name="Han X."/>
            <person name="Sun S."/>
            <person name="Hou Z."/>
            <person name="He W."/>
            <person name="Dai G."/>
            <person name="Sun C."/>
            <person name="Schmutz J."/>
            <person name="Leebens-Mack J.H."/>
            <person name="Li F.W."/>
            <person name="Wang L."/>
        </authorList>
    </citation>
    <scope>NUCLEOTIDE SEQUENCE [LARGE SCALE GENOMIC DNA]</scope>
    <source>
        <strain evidence="2">cv. PW_Plant_1</strain>
    </source>
</reference>
<dbReference type="EMBL" id="CM055102">
    <property type="protein sequence ID" value="KAJ7538651.1"/>
    <property type="molecule type" value="Genomic_DNA"/>
</dbReference>
<gene>
    <name evidence="1" type="ORF">O6H91_11G058200</name>
</gene>
<dbReference type="Proteomes" id="UP001162992">
    <property type="component" value="Chromosome 11"/>
</dbReference>
<evidence type="ECO:0000313" key="2">
    <source>
        <dbReference type="Proteomes" id="UP001162992"/>
    </source>
</evidence>
<comment type="caution">
    <text evidence="1">The sequence shown here is derived from an EMBL/GenBank/DDBJ whole genome shotgun (WGS) entry which is preliminary data.</text>
</comment>